<dbReference type="Pfam" id="PF00535">
    <property type="entry name" value="Glycos_transf_2"/>
    <property type="match status" value="1"/>
</dbReference>
<protein>
    <submittedName>
        <fullName evidence="4">Glycosyltransferase involved in cell wall biosynthesis</fullName>
    </submittedName>
</protein>
<dbReference type="PANTHER" id="PTHR43685">
    <property type="entry name" value="GLYCOSYLTRANSFERASE"/>
    <property type="match status" value="1"/>
</dbReference>
<dbReference type="Gene3D" id="3.90.550.10">
    <property type="entry name" value="Spore Coat Polysaccharide Biosynthesis Protein SpsA, Chain A"/>
    <property type="match status" value="1"/>
</dbReference>
<proteinExistence type="predicted"/>
<reference evidence="4 5" key="1">
    <citation type="submission" date="2023-07" db="EMBL/GenBank/DDBJ databases">
        <title>Sorghum-associated microbial communities from plants grown in Nebraska, USA.</title>
        <authorList>
            <person name="Schachtman D."/>
        </authorList>
    </citation>
    <scope>NUCLEOTIDE SEQUENCE [LARGE SCALE GENOMIC DNA]</scope>
    <source>
        <strain evidence="4 5">DS1314</strain>
    </source>
</reference>
<dbReference type="InterPro" id="IPR029044">
    <property type="entry name" value="Nucleotide-diphossugar_trans"/>
</dbReference>
<dbReference type="Pfam" id="PF02709">
    <property type="entry name" value="Glyco_transf_7C"/>
    <property type="match status" value="1"/>
</dbReference>
<evidence type="ECO:0000259" key="3">
    <source>
        <dbReference type="Pfam" id="PF02709"/>
    </source>
</evidence>
<dbReference type="Proteomes" id="UP001233836">
    <property type="component" value="Unassembled WGS sequence"/>
</dbReference>
<gene>
    <name evidence="4" type="ORF">J2T19_004880</name>
</gene>
<accession>A0ABT9WK70</accession>
<feature type="domain" description="Galactosyltransferase C-terminal" evidence="3">
    <location>
        <begin position="210"/>
        <end position="251"/>
    </location>
</feature>
<sequence length="336" mass="39912">MKKVSVIIPTYNKAEYLDLTLSSFINQTYKNFEIIIIDDGSEDNTLEVIGQYEDLLDIKRISHLNQGRAYSRNRGLDISTGEIILFNDDDRIASPNFIETHLNAHLYKNYNIVIGWKHNLLSIWSRDISVPMDELAYLAKKNPHIYDLNKKYGEEDYHYLVSQKDIRNFELARMKTFTCENGKDNFSKLLDYYKNNIDQFHFRWLIGTTANMSVNRELLERVGLFDENFVGWGMEDTELTYRMIKEGGELVLERKAVNYHQYHRRDNNQNIVRPQLKKNIQYFCAKYDNLDCYLYHRSFDKKITLIEANELLDAIQNNKEIIHELKSVYAEYYKEN</sequence>
<evidence type="ECO:0000313" key="5">
    <source>
        <dbReference type="Proteomes" id="UP001233836"/>
    </source>
</evidence>
<dbReference type="SUPFAM" id="SSF53448">
    <property type="entry name" value="Nucleotide-diphospho-sugar transferases"/>
    <property type="match status" value="1"/>
</dbReference>
<dbReference type="RefSeq" id="WP_307220361.1">
    <property type="nucleotide sequence ID" value="NZ_JAUSTI010000019.1"/>
</dbReference>
<dbReference type="PANTHER" id="PTHR43685:SF2">
    <property type="entry name" value="GLYCOSYLTRANSFERASE 2-LIKE DOMAIN-CONTAINING PROTEIN"/>
    <property type="match status" value="1"/>
</dbReference>
<comment type="caution">
    <text evidence="4">The sequence shown here is derived from an EMBL/GenBank/DDBJ whole genome shotgun (WGS) entry which is preliminary data.</text>
</comment>
<name>A0ABT9WK70_9BACL</name>
<feature type="domain" description="Glycosyltransferase 2-like" evidence="2">
    <location>
        <begin position="5"/>
        <end position="116"/>
    </location>
</feature>
<dbReference type="EMBL" id="JAUSTI010000019">
    <property type="protein sequence ID" value="MDQ0173387.1"/>
    <property type="molecule type" value="Genomic_DNA"/>
</dbReference>
<evidence type="ECO:0000259" key="2">
    <source>
        <dbReference type="Pfam" id="PF00535"/>
    </source>
</evidence>
<dbReference type="CDD" id="cd00761">
    <property type="entry name" value="Glyco_tranf_GTA_type"/>
    <property type="match status" value="1"/>
</dbReference>
<keyword evidence="5" id="KW-1185">Reference proteome</keyword>
<evidence type="ECO:0000256" key="1">
    <source>
        <dbReference type="ARBA" id="ARBA00022679"/>
    </source>
</evidence>
<dbReference type="InterPro" id="IPR001173">
    <property type="entry name" value="Glyco_trans_2-like"/>
</dbReference>
<organism evidence="4 5">
    <name type="scientific">Paenibacillus tundrae</name>
    <dbReference type="NCBI Taxonomy" id="528187"/>
    <lineage>
        <taxon>Bacteria</taxon>
        <taxon>Bacillati</taxon>
        <taxon>Bacillota</taxon>
        <taxon>Bacilli</taxon>
        <taxon>Bacillales</taxon>
        <taxon>Paenibacillaceae</taxon>
        <taxon>Paenibacillus</taxon>
    </lineage>
</organism>
<evidence type="ECO:0000313" key="4">
    <source>
        <dbReference type="EMBL" id="MDQ0173387.1"/>
    </source>
</evidence>
<keyword evidence="1" id="KW-0808">Transferase</keyword>
<dbReference type="InterPro" id="IPR050834">
    <property type="entry name" value="Glycosyltransf_2"/>
</dbReference>
<dbReference type="InterPro" id="IPR027791">
    <property type="entry name" value="Galactosyl_T_C"/>
</dbReference>